<dbReference type="SUPFAM" id="SSF51905">
    <property type="entry name" value="FAD/NAD(P)-binding domain"/>
    <property type="match status" value="1"/>
</dbReference>
<name>A0A8K0DIJ8_9ROSA</name>
<dbReference type="InterPro" id="IPR036188">
    <property type="entry name" value="FAD/NAD-bd_sf"/>
</dbReference>
<feature type="domain" description="FAD-binding" evidence="3">
    <location>
        <begin position="48"/>
        <end position="179"/>
    </location>
</feature>
<gene>
    <name evidence="4" type="ORF">FNV43_RR25821</name>
</gene>
<dbReference type="GO" id="GO:0006744">
    <property type="term" value="P:ubiquinone biosynthetic process"/>
    <property type="evidence" value="ECO:0007669"/>
    <property type="project" value="TreeGrafter"/>
</dbReference>
<dbReference type="Gene3D" id="3.40.30.120">
    <property type="match status" value="1"/>
</dbReference>
<dbReference type="GO" id="GO:0071949">
    <property type="term" value="F:FAD binding"/>
    <property type="evidence" value="ECO:0007669"/>
    <property type="project" value="InterPro"/>
</dbReference>
<dbReference type="EMBL" id="VOIH02000012">
    <property type="protein sequence ID" value="KAF3431091.1"/>
    <property type="molecule type" value="Genomic_DNA"/>
</dbReference>
<feature type="domain" description="FAD-binding" evidence="3">
    <location>
        <begin position="193"/>
        <end position="420"/>
    </location>
</feature>
<protein>
    <recommendedName>
        <fullName evidence="3">FAD-binding domain-containing protein</fullName>
    </recommendedName>
</protein>
<accession>A0A8K0DIJ8</accession>
<dbReference type="InterPro" id="IPR002938">
    <property type="entry name" value="FAD-bd"/>
</dbReference>
<dbReference type="Gene3D" id="3.30.9.10">
    <property type="entry name" value="D-Amino Acid Oxidase, subunit A, domain 2"/>
    <property type="match status" value="1"/>
</dbReference>
<keyword evidence="2" id="KW-0274">FAD</keyword>
<proteinExistence type="predicted"/>
<evidence type="ECO:0000256" key="1">
    <source>
        <dbReference type="ARBA" id="ARBA00022630"/>
    </source>
</evidence>
<reference evidence="4" key="1">
    <citation type="submission" date="2020-03" db="EMBL/GenBank/DDBJ databases">
        <title>A high-quality chromosome-level genome assembly of a woody plant with both climbing and erect habits, Rhamnella rubrinervis.</title>
        <authorList>
            <person name="Lu Z."/>
            <person name="Yang Y."/>
            <person name="Zhu X."/>
            <person name="Sun Y."/>
        </authorList>
    </citation>
    <scope>NUCLEOTIDE SEQUENCE</scope>
    <source>
        <strain evidence="4">BYM</strain>
        <tissue evidence="4">Leaf</tissue>
    </source>
</reference>
<evidence type="ECO:0000313" key="5">
    <source>
        <dbReference type="Proteomes" id="UP000796880"/>
    </source>
</evidence>
<dbReference type="OrthoDB" id="1716816at2759"/>
<evidence type="ECO:0000259" key="3">
    <source>
        <dbReference type="Pfam" id="PF01494"/>
    </source>
</evidence>
<organism evidence="4 5">
    <name type="scientific">Rhamnella rubrinervis</name>
    <dbReference type="NCBI Taxonomy" id="2594499"/>
    <lineage>
        <taxon>Eukaryota</taxon>
        <taxon>Viridiplantae</taxon>
        <taxon>Streptophyta</taxon>
        <taxon>Embryophyta</taxon>
        <taxon>Tracheophyta</taxon>
        <taxon>Spermatophyta</taxon>
        <taxon>Magnoliopsida</taxon>
        <taxon>eudicotyledons</taxon>
        <taxon>Gunneridae</taxon>
        <taxon>Pentapetalae</taxon>
        <taxon>rosids</taxon>
        <taxon>fabids</taxon>
        <taxon>Rosales</taxon>
        <taxon>Rhamnaceae</taxon>
        <taxon>rhamnoid group</taxon>
        <taxon>Rhamneae</taxon>
        <taxon>Rhamnella</taxon>
    </lineage>
</organism>
<dbReference type="PANTHER" id="PTHR43004:SF6">
    <property type="entry name" value="FAD_NAD(P)-BINDING OXIDOREDUCTASE FAMILY PROTEIN"/>
    <property type="match status" value="1"/>
</dbReference>
<keyword evidence="1" id="KW-0285">Flavoprotein</keyword>
<comment type="caution">
    <text evidence="4">The sequence shown here is derived from an EMBL/GenBank/DDBJ whole genome shotgun (WGS) entry which is preliminary data.</text>
</comment>
<sequence>MGFTRVLKRFCDKFRGDARIKAYPLGYVQRRAFSDSKIFVNGDDTVLPVLIVGAGPVGLVLSILLSKLGVKCAVLEKSMKFSKHPQAHFINNRSMEVFRKLDGLAEEIQMSQPPVELWRKFIYCTSLSGSILGLVDHMQPQDFEQVVSPISVAHFSQYKLIRLLLKQIEQLSFQFCMPECLESLNPAILRDRQILMGHECVSIDVSNNYVSVTASFLKDGKYMERDIRCNILVGTDGAGSTVRKLAGIDMKGERDLQNLVSVHFLSRDLGHYLLKERPGMLFFIFNTEAIGVLVAHDLNQGEFVLQTPFYPPQQSVEEFSPKICEELIFKLVGRDLGDIDVIDVKPWVMHAEVAEKFLCCDNRIILAGDAAHRFPPAGGFGMNTGIQDSHNLAWKIASVVKGIAPSSILNTYERERRPIAIFNTALSIQNFKAAMAVPAALGLDPTVANSVHKVINDGVGFILPSGLQRAILDGIFKIGRAQLSESLLNENNPLGASRLAKLRQIFKEGKSLQLQFPAEDLGFRYPEGAVVPDIDSAVSNSTQESPTGWRRDYIPNADPGSRLPHMNVRILSNSSSKETISTLDLISGNKVEFVLIIAPMESSYDLARAAFKVAEEFKVSIRVCVMWSAGTTTTEGVEVASETSLAPWKNYIDVMEVKKRSPTTSSSYSCSWWELCKMSETGAIMVRPDEHIAWRVKSGVDVGDPIQELKTVFSVVLDLKSTDV</sequence>
<dbReference type="Pfam" id="PF01494">
    <property type="entry name" value="FAD_binding_3"/>
    <property type="match status" value="2"/>
</dbReference>
<dbReference type="AlphaFoldDB" id="A0A8K0DIJ8"/>
<keyword evidence="5" id="KW-1185">Reference proteome</keyword>
<dbReference type="InterPro" id="IPR050641">
    <property type="entry name" value="RIFMO-like"/>
</dbReference>
<evidence type="ECO:0000256" key="2">
    <source>
        <dbReference type="ARBA" id="ARBA00022827"/>
    </source>
</evidence>
<dbReference type="GO" id="GO:0005739">
    <property type="term" value="C:mitochondrion"/>
    <property type="evidence" value="ECO:0007669"/>
    <property type="project" value="TreeGrafter"/>
</dbReference>
<dbReference type="Gene3D" id="3.50.50.60">
    <property type="entry name" value="FAD/NAD(P)-binding domain"/>
    <property type="match status" value="1"/>
</dbReference>
<dbReference type="PANTHER" id="PTHR43004">
    <property type="entry name" value="TRK SYSTEM POTASSIUM UPTAKE PROTEIN"/>
    <property type="match status" value="1"/>
</dbReference>
<evidence type="ECO:0000313" key="4">
    <source>
        <dbReference type="EMBL" id="KAF3431091.1"/>
    </source>
</evidence>
<dbReference type="GO" id="GO:0016709">
    <property type="term" value="F:oxidoreductase activity, acting on paired donors, with incorporation or reduction of molecular oxygen, NAD(P)H as one donor, and incorporation of one atom of oxygen"/>
    <property type="evidence" value="ECO:0007669"/>
    <property type="project" value="UniProtKB-ARBA"/>
</dbReference>
<dbReference type="PRINTS" id="PR00420">
    <property type="entry name" value="RNGMNOXGNASE"/>
</dbReference>
<dbReference type="Proteomes" id="UP000796880">
    <property type="component" value="Unassembled WGS sequence"/>
</dbReference>